<feature type="non-terminal residue" evidence="2">
    <location>
        <position position="1"/>
    </location>
</feature>
<dbReference type="SUPFAM" id="SSF47807">
    <property type="entry name" value="5' to 3' exonuclease, C-terminal subdomain"/>
    <property type="match status" value="1"/>
</dbReference>
<organism evidence="2 3">
    <name type="scientific">Paxillus involutus ATCC 200175</name>
    <dbReference type="NCBI Taxonomy" id="664439"/>
    <lineage>
        <taxon>Eukaryota</taxon>
        <taxon>Fungi</taxon>
        <taxon>Dikarya</taxon>
        <taxon>Basidiomycota</taxon>
        <taxon>Agaricomycotina</taxon>
        <taxon>Agaricomycetes</taxon>
        <taxon>Agaricomycetidae</taxon>
        <taxon>Boletales</taxon>
        <taxon>Paxilineae</taxon>
        <taxon>Paxillaceae</taxon>
        <taxon>Paxillus</taxon>
    </lineage>
</organism>
<dbReference type="InterPro" id="IPR006086">
    <property type="entry name" value="XPG-I_dom"/>
</dbReference>
<dbReference type="InterPro" id="IPR037316">
    <property type="entry name" value="Yen1_H3TH"/>
</dbReference>
<dbReference type="InterPro" id="IPR006084">
    <property type="entry name" value="XPG/Rad2"/>
</dbReference>
<sequence length="356" mass="39387">QVTAPACEIRPLREFAVTEGFRRSTEQGLRPVGTIMRIGVDASTWMHEACAVFQYNHAGAGPSPELRTLFYRLVGLHKVACHGHFVFDGRDRPAMKRQRQVKPAPHFLTRGFQELVTAFGFTWHTAPGEAEAELATMSQLNRIDAVFTSDSDALVFGARCVIRSINLKPATTSVEVCTEDALLHGVGLSQSELVFFALCCGGDYNPAGLSGCGSEIAFRLTRYPLGKSLVHAARYESATGLHKFLAGWRNDLRNTLAYDPSGYLGRKYPALAEAIPNDFPDINVLVQYLEPLTSWSSDNWKEHRPIGVVQSSQADFVRLAAICKARFEWSATVIQSKFCSDLWEGACLRALCQVRL</sequence>
<evidence type="ECO:0000259" key="1">
    <source>
        <dbReference type="SMART" id="SM00484"/>
    </source>
</evidence>
<dbReference type="InterPro" id="IPR036279">
    <property type="entry name" value="5-3_exonuclease_C_sf"/>
</dbReference>
<dbReference type="GO" id="GO:0006281">
    <property type="term" value="P:DNA repair"/>
    <property type="evidence" value="ECO:0007669"/>
    <property type="project" value="UniProtKB-ARBA"/>
</dbReference>
<proteinExistence type="predicted"/>
<dbReference type="HOGENOM" id="CLU_007575_4_0_1"/>
<dbReference type="SMART" id="SM00484">
    <property type="entry name" value="XPGI"/>
    <property type="match status" value="1"/>
</dbReference>
<dbReference type="AlphaFoldDB" id="A0A0C9T997"/>
<dbReference type="GO" id="GO:0008821">
    <property type="term" value="F:crossover junction DNA endonuclease activity"/>
    <property type="evidence" value="ECO:0007669"/>
    <property type="project" value="InterPro"/>
</dbReference>
<gene>
    <name evidence="2" type="ORF">PAXINDRAFT_90069</name>
</gene>
<dbReference type="Proteomes" id="UP000053647">
    <property type="component" value="Unassembled WGS sequence"/>
</dbReference>
<dbReference type="PRINTS" id="PR00853">
    <property type="entry name" value="XPGRADSUPER"/>
</dbReference>
<dbReference type="OrthoDB" id="2959108at2759"/>
<dbReference type="GO" id="GO:0017108">
    <property type="term" value="F:5'-flap endonuclease activity"/>
    <property type="evidence" value="ECO:0007669"/>
    <property type="project" value="TreeGrafter"/>
</dbReference>
<evidence type="ECO:0000313" key="2">
    <source>
        <dbReference type="EMBL" id="KIJ07658.1"/>
    </source>
</evidence>
<dbReference type="CDD" id="cd09906">
    <property type="entry name" value="H3TH_YEN1"/>
    <property type="match status" value="1"/>
</dbReference>
<dbReference type="InterPro" id="IPR029060">
    <property type="entry name" value="PIN-like_dom_sf"/>
</dbReference>
<evidence type="ECO:0000313" key="3">
    <source>
        <dbReference type="Proteomes" id="UP000053647"/>
    </source>
</evidence>
<dbReference type="CDD" id="cd09870">
    <property type="entry name" value="PIN_YEN1"/>
    <property type="match status" value="1"/>
</dbReference>
<accession>A0A0C9T997</accession>
<dbReference type="EMBL" id="KN819822">
    <property type="protein sequence ID" value="KIJ07658.1"/>
    <property type="molecule type" value="Genomic_DNA"/>
</dbReference>
<name>A0A0C9T997_PAXIN</name>
<dbReference type="Pfam" id="PF00867">
    <property type="entry name" value="XPG_I"/>
    <property type="match status" value="1"/>
</dbReference>
<dbReference type="PANTHER" id="PTHR11081">
    <property type="entry name" value="FLAP ENDONUCLEASE FAMILY MEMBER"/>
    <property type="match status" value="1"/>
</dbReference>
<dbReference type="PANTHER" id="PTHR11081:SF75">
    <property type="entry name" value="ENDONUCLEASE, PUTATIVE (AFU_ORTHOLOGUE AFUA_3G13260)-RELATED"/>
    <property type="match status" value="1"/>
</dbReference>
<keyword evidence="3" id="KW-1185">Reference proteome</keyword>
<dbReference type="SUPFAM" id="SSF88723">
    <property type="entry name" value="PIN domain-like"/>
    <property type="match status" value="1"/>
</dbReference>
<reference evidence="3" key="2">
    <citation type="submission" date="2015-01" db="EMBL/GenBank/DDBJ databases">
        <title>Evolutionary Origins and Diversification of the Mycorrhizal Mutualists.</title>
        <authorList>
            <consortium name="DOE Joint Genome Institute"/>
            <consortium name="Mycorrhizal Genomics Consortium"/>
            <person name="Kohler A."/>
            <person name="Kuo A."/>
            <person name="Nagy L.G."/>
            <person name="Floudas D."/>
            <person name="Copeland A."/>
            <person name="Barry K.W."/>
            <person name="Cichocki N."/>
            <person name="Veneault-Fourrey C."/>
            <person name="LaButti K."/>
            <person name="Lindquist E.A."/>
            <person name="Lipzen A."/>
            <person name="Lundell T."/>
            <person name="Morin E."/>
            <person name="Murat C."/>
            <person name="Riley R."/>
            <person name="Ohm R."/>
            <person name="Sun H."/>
            <person name="Tunlid A."/>
            <person name="Henrissat B."/>
            <person name="Grigoriev I.V."/>
            <person name="Hibbett D.S."/>
            <person name="Martin F."/>
        </authorList>
    </citation>
    <scope>NUCLEOTIDE SEQUENCE [LARGE SCALE GENOMIC DNA]</scope>
    <source>
        <strain evidence="3">ATCC 200175</strain>
    </source>
</reference>
<reference evidence="2 3" key="1">
    <citation type="submission" date="2014-06" db="EMBL/GenBank/DDBJ databases">
        <authorList>
            <consortium name="DOE Joint Genome Institute"/>
            <person name="Kuo A."/>
            <person name="Kohler A."/>
            <person name="Nagy L.G."/>
            <person name="Floudas D."/>
            <person name="Copeland A."/>
            <person name="Barry K.W."/>
            <person name="Cichocki N."/>
            <person name="Veneault-Fourrey C."/>
            <person name="LaButti K."/>
            <person name="Lindquist E.A."/>
            <person name="Lipzen A."/>
            <person name="Lundell T."/>
            <person name="Morin E."/>
            <person name="Murat C."/>
            <person name="Sun H."/>
            <person name="Tunlid A."/>
            <person name="Henrissat B."/>
            <person name="Grigoriev I.V."/>
            <person name="Hibbett D.S."/>
            <person name="Martin F."/>
            <person name="Nordberg H.P."/>
            <person name="Cantor M.N."/>
            <person name="Hua S.X."/>
        </authorList>
    </citation>
    <scope>NUCLEOTIDE SEQUENCE [LARGE SCALE GENOMIC DNA]</scope>
    <source>
        <strain evidence="2 3">ATCC 200175</strain>
    </source>
</reference>
<dbReference type="Gene3D" id="3.40.50.1010">
    <property type="entry name" value="5'-nuclease"/>
    <property type="match status" value="2"/>
</dbReference>
<feature type="domain" description="XPG-I" evidence="1">
    <location>
        <begin position="117"/>
        <end position="188"/>
    </location>
</feature>
<protein>
    <submittedName>
        <fullName evidence="2">Unplaced genomic scaffold PAXINscaffold_500, whole genome shotgun sequence</fullName>
    </submittedName>
</protein>
<dbReference type="Gene3D" id="1.10.150.20">
    <property type="entry name" value="5' to 3' exonuclease, C-terminal subdomain"/>
    <property type="match status" value="1"/>
</dbReference>